<dbReference type="VEuPathDB" id="AmoebaDB:EIN_361710"/>
<comment type="similarity">
    <text evidence="5">Belongs to the protein kinase superfamily.</text>
</comment>
<dbReference type="InterPro" id="IPR011009">
    <property type="entry name" value="Kinase-like_dom_sf"/>
</dbReference>
<dbReference type="Pfam" id="PF07714">
    <property type="entry name" value="PK_Tyr_Ser-Thr"/>
    <property type="match status" value="1"/>
</dbReference>
<dbReference type="Proteomes" id="UP000014680">
    <property type="component" value="Unassembled WGS sequence"/>
</dbReference>
<dbReference type="PROSITE" id="PS00108">
    <property type="entry name" value="PROTEIN_KINASE_ST"/>
    <property type="match status" value="1"/>
</dbReference>
<dbReference type="EMBL" id="KB206483">
    <property type="protein sequence ID" value="ELP90928.1"/>
    <property type="molecule type" value="Genomic_DNA"/>
</dbReference>
<dbReference type="PROSITE" id="PS50011">
    <property type="entry name" value="PROTEIN_KINASE_DOM"/>
    <property type="match status" value="1"/>
</dbReference>
<keyword evidence="8" id="KW-0418">Kinase</keyword>
<feature type="non-terminal residue" evidence="8">
    <location>
        <position position="1"/>
    </location>
</feature>
<dbReference type="InterPro" id="IPR000719">
    <property type="entry name" value="Prot_kinase_dom"/>
</dbReference>
<keyword evidence="3 4" id="KW-0067">ATP-binding</keyword>
<dbReference type="InterPro" id="IPR008271">
    <property type="entry name" value="Ser/Thr_kinase_AS"/>
</dbReference>
<evidence type="ECO:0000313" key="8">
    <source>
        <dbReference type="EMBL" id="ELP90928.1"/>
    </source>
</evidence>
<dbReference type="InterPro" id="IPR001245">
    <property type="entry name" value="Ser-Thr/Tyr_kinase_cat_dom"/>
</dbReference>
<keyword evidence="2 4" id="KW-0547">Nucleotide-binding</keyword>
<dbReference type="GeneID" id="14889864"/>
<protein>
    <submittedName>
        <fullName evidence="8">Protein kinase, putative</fullName>
    </submittedName>
</protein>
<keyword evidence="6" id="KW-0175">Coiled coil</keyword>
<dbReference type="GO" id="GO:0004674">
    <property type="term" value="F:protein serine/threonine kinase activity"/>
    <property type="evidence" value="ECO:0007669"/>
    <property type="project" value="UniProtKB-KW"/>
</dbReference>
<dbReference type="SMART" id="SM00220">
    <property type="entry name" value="S_TKc"/>
    <property type="match status" value="1"/>
</dbReference>
<dbReference type="InterPro" id="IPR017441">
    <property type="entry name" value="Protein_kinase_ATP_BS"/>
</dbReference>
<name>A0A0A1U7R0_ENTIV</name>
<feature type="coiled-coil region" evidence="6">
    <location>
        <begin position="140"/>
        <end position="167"/>
    </location>
</feature>
<accession>A0A0A1U7R0</accession>
<dbReference type="PROSITE" id="PS00107">
    <property type="entry name" value="PROTEIN_KINASE_ATP"/>
    <property type="match status" value="1"/>
</dbReference>
<dbReference type="PANTHER" id="PTHR45756">
    <property type="entry name" value="PALMITOYLTRANSFERASE"/>
    <property type="match status" value="1"/>
</dbReference>
<dbReference type="GO" id="GO:0005524">
    <property type="term" value="F:ATP binding"/>
    <property type="evidence" value="ECO:0007669"/>
    <property type="project" value="UniProtKB-UniRule"/>
</dbReference>
<dbReference type="InterPro" id="IPR053215">
    <property type="entry name" value="TKL_Ser/Thr_kinase"/>
</dbReference>
<keyword evidence="8" id="KW-0808">Transferase</keyword>
<evidence type="ECO:0000256" key="3">
    <source>
        <dbReference type="ARBA" id="ARBA00022840"/>
    </source>
</evidence>
<evidence type="ECO:0000256" key="6">
    <source>
        <dbReference type="SAM" id="Coils"/>
    </source>
</evidence>
<evidence type="ECO:0000256" key="5">
    <source>
        <dbReference type="RuleBase" id="RU000304"/>
    </source>
</evidence>
<keyword evidence="1 5" id="KW-0723">Serine/threonine-protein kinase</keyword>
<keyword evidence="9" id="KW-1185">Reference proteome</keyword>
<dbReference type="AlphaFoldDB" id="A0A0A1U7R0"/>
<dbReference type="SUPFAM" id="SSF56112">
    <property type="entry name" value="Protein kinase-like (PK-like)"/>
    <property type="match status" value="1"/>
</dbReference>
<dbReference type="PANTHER" id="PTHR45756:SF1">
    <property type="entry name" value="PROTEIN KINASE DOMAIN CONTAINING PROTEIN"/>
    <property type="match status" value="1"/>
</dbReference>
<evidence type="ECO:0000256" key="1">
    <source>
        <dbReference type="ARBA" id="ARBA00022527"/>
    </source>
</evidence>
<dbReference type="Gene3D" id="1.10.510.10">
    <property type="entry name" value="Transferase(Phosphotransferase) domain 1"/>
    <property type="match status" value="1"/>
</dbReference>
<dbReference type="OMA" id="EHGNTIY"/>
<dbReference type="KEGG" id="eiv:EIN_361710"/>
<evidence type="ECO:0000256" key="2">
    <source>
        <dbReference type="ARBA" id="ARBA00022741"/>
    </source>
</evidence>
<gene>
    <name evidence="8" type="ORF">EIN_361710</name>
</gene>
<proteinExistence type="inferred from homology"/>
<feature type="domain" description="Protein kinase" evidence="7">
    <location>
        <begin position="121"/>
        <end position="380"/>
    </location>
</feature>
<feature type="binding site" evidence="4">
    <location>
        <position position="149"/>
    </location>
    <ligand>
        <name>ATP</name>
        <dbReference type="ChEBI" id="CHEBI:30616"/>
    </ligand>
</feature>
<evidence type="ECO:0000259" key="7">
    <source>
        <dbReference type="PROSITE" id="PS50011"/>
    </source>
</evidence>
<organism evidence="8 9">
    <name type="scientific">Entamoeba invadens IP1</name>
    <dbReference type="NCBI Taxonomy" id="370355"/>
    <lineage>
        <taxon>Eukaryota</taxon>
        <taxon>Amoebozoa</taxon>
        <taxon>Evosea</taxon>
        <taxon>Archamoebae</taxon>
        <taxon>Mastigamoebida</taxon>
        <taxon>Entamoebidae</taxon>
        <taxon>Entamoeba</taxon>
    </lineage>
</organism>
<sequence length="383" mass="43933">NEVLVDKHDIRFGSDNEYLKMDNESRELLCVGNASKSNLKVQITTKDNCDKYSIRTEPQIVTLKRGFACEFEIFLTPYCTMNLVDEIVIISLNIKDGKKEATSITINAKTENSTHLDYDELIEENVLGEGSFGVVYKGSYRKYEVAIKKMKQKLQEDANQLNEFKKEIAMLDKFRSDYLVHFFGAVFIEKKECVVTEFAQFGSLQGLLKHKKSDEVDIKMRIKMLLDAAKGISYLHENGILHRDIKPDNILVFSLDVNEKVNAKLTDFGSARNVNMLMTNMTFTKGIGTPKYMAPEKAADIYSFAITMFEVFSWEEAFKKDDERFKYAWNIADFTSGGKRLEISKVIPYKLSVIITKSWTQETTQRMSIENVQSALQSYINII</sequence>
<evidence type="ECO:0000313" key="9">
    <source>
        <dbReference type="Proteomes" id="UP000014680"/>
    </source>
</evidence>
<reference evidence="8 9" key="1">
    <citation type="submission" date="2012-10" db="EMBL/GenBank/DDBJ databases">
        <authorList>
            <person name="Zafar N."/>
            <person name="Inman J."/>
            <person name="Hall N."/>
            <person name="Lorenzi H."/>
            <person name="Caler E."/>
        </authorList>
    </citation>
    <scope>NUCLEOTIDE SEQUENCE [LARGE SCALE GENOMIC DNA]</scope>
    <source>
        <strain evidence="8 9">IP1</strain>
    </source>
</reference>
<dbReference type="RefSeq" id="XP_004257699.1">
    <property type="nucleotide sequence ID" value="XM_004257651.1"/>
</dbReference>
<dbReference type="OrthoDB" id="339325at2759"/>
<evidence type="ECO:0000256" key="4">
    <source>
        <dbReference type="PROSITE-ProRule" id="PRU10141"/>
    </source>
</evidence>